<proteinExistence type="predicted"/>
<evidence type="ECO:0000313" key="1">
    <source>
        <dbReference type="EMBL" id="MEM4986172.1"/>
    </source>
</evidence>
<sequence length="56" mass="5971">MTAMKKDDPTGLRGVICHHLTNGDNHWPWSIGNELQTIEKSAADGGTSLVLPDGAL</sequence>
<dbReference type="EMBL" id="JBANDC010000001">
    <property type="protein sequence ID" value="MEM4986172.1"/>
    <property type="molecule type" value="Genomic_DNA"/>
</dbReference>
<comment type="caution">
    <text evidence="1">The sequence shown here is derived from an EMBL/GenBank/DDBJ whole genome shotgun (WGS) entry which is preliminary data.</text>
</comment>
<keyword evidence="2" id="KW-1185">Reference proteome</keyword>
<reference evidence="1 2" key="1">
    <citation type="submission" date="2024-02" db="EMBL/GenBank/DDBJ databases">
        <title>Draft genome sequence of Collimonas sp. strain H4R21, an effective mineral-weathering bacterial strain isolated from the beech rhizosphere.</title>
        <authorList>
            <person name="Morin E."/>
            <person name="Uroz S."/>
            <person name="Leveau J.H.J."/>
            <person name="Kumar R."/>
            <person name="Rey M.W."/>
            <person name="Pham J."/>
        </authorList>
    </citation>
    <scope>NUCLEOTIDE SEQUENCE [LARGE SCALE GENOMIC DNA]</scope>
    <source>
        <strain evidence="1 2">H4R21</strain>
    </source>
</reference>
<evidence type="ECO:0008006" key="3">
    <source>
        <dbReference type="Google" id="ProtNLM"/>
    </source>
</evidence>
<organism evidence="1 2">
    <name type="scientific">Collimonas rhizosphaerae</name>
    <dbReference type="NCBI Taxonomy" id="3126357"/>
    <lineage>
        <taxon>Bacteria</taxon>
        <taxon>Pseudomonadati</taxon>
        <taxon>Pseudomonadota</taxon>
        <taxon>Betaproteobacteria</taxon>
        <taxon>Burkholderiales</taxon>
        <taxon>Oxalobacteraceae</taxon>
        <taxon>Collimonas</taxon>
    </lineage>
</organism>
<protein>
    <recommendedName>
        <fullName evidence="3">N-acetylmuramoyl-L-alanine amidase</fullName>
    </recommendedName>
</protein>
<accession>A0ABU9PQA8</accession>
<evidence type="ECO:0000313" key="2">
    <source>
        <dbReference type="Proteomes" id="UP001495910"/>
    </source>
</evidence>
<gene>
    <name evidence="1" type="ORF">V8G57_02110</name>
</gene>
<dbReference type="Proteomes" id="UP001495910">
    <property type="component" value="Unassembled WGS sequence"/>
</dbReference>
<name>A0ABU9PQA8_9BURK</name>
<dbReference type="RefSeq" id="WP_342827979.1">
    <property type="nucleotide sequence ID" value="NZ_JBANDC010000001.1"/>
</dbReference>